<dbReference type="CDD" id="cd16343">
    <property type="entry name" value="LMWPTP"/>
    <property type="match status" value="1"/>
</dbReference>
<organism evidence="8 9">
    <name type="scientific">Paraburkholderia steynii</name>
    <dbReference type="NCBI Taxonomy" id="1245441"/>
    <lineage>
        <taxon>Bacteria</taxon>
        <taxon>Pseudomonadati</taxon>
        <taxon>Pseudomonadota</taxon>
        <taxon>Betaproteobacteria</taxon>
        <taxon>Burkholderiales</taxon>
        <taxon>Burkholderiaceae</taxon>
        <taxon>Paraburkholderia</taxon>
    </lineage>
</organism>
<evidence type="ECO:0000259" key="7">
    <source>
        <dbReference type="SMART" id="SM00226"/>
    </source>
</evidence>
<evidence type="ECO:0000256" key="6">
    <source>
        <dbReference type="PIRSR" id="PIRSR617867-1"/>
    </source>
</evidence>
<feature type="active site" description="Proton donor" evidence="6">
    <location>
        <position position="114"/>
    </location>
</feature>
<dbReference type="InterPro" id="IPR050438">
    <property type="entry name" value="LMW_PTPase"/>
</dbReference>
<comment type="similarity">
    <text evidence="1">Belongs to the low molecular weight phosphotyrosine protein phosphatase family.</text>
</comment>
<dbReference type="InterPro" id="IPR017867">
    <property type="entry name" value="Tyr_phospatase_low_mol_wt"/>
</dbReference>
<dbReference type="EC" id="3.1.3.48" evidence="2"/>
<reference evidence="8" key="1">
    <citation type="submission" date="2016-10" db="EMBL/GenBank/DDBJ databases">
        <authorList>
            <person name="Varghese N."/>
            <person name="Submissions S."/>
        </authorList>
    </citation>
    <scope>NUCLEOTIDE SEQUENCE [LARGE SCALE GENOMIC DNA]</scope>
    <source>
        <strain evidence="8">YR281</strain>
    </source>
</reference>
<dbReference type="PANTHER" id="PTHR11717:SF31">
    <property type="entry name" value="LOW MOLECULAR WEIGHT PROTEIN-TYROSINE-PHOSPHATASE ETP-RELATED"/>
    <property type="match status" value="1"/>
</dbReference>
<evidence type="ECO:0000256" key="2">
    <source>
        <dbReference type="ARBA" id="ARBA00013064"/>
    </source>
</evidence>
<comment type="caution">
    <text evidence="8">The sequence shown here is derived from an EMBL/GenBank/DDBJ whole genome shotgun (WGS) entry which is preliminary data.</text>
</comment>
<feature type="domain" description="Phosphotyrosine protein phosphatase I" evidence="7">
    <location>
        <begin position="3"/>
        <end position="140"/>
    </location>
</feature>
<feature type="active site" description="Nucleophile" evidence="6">
    <location>
        <position position="9"/>
    </location>
</feature>
<gene>
    <name evidence="8" type="ORF">SAMN04487926_12876</name>
</gene>
<dbReference type="Gene3D" id="3.40.50.2300">
    <property type="match status" value="1"/>
</dbReference>
<name>A0A7Z7BE25_9BURK</name>
<dbReference type="GO" id="GO:0004725">
    <property type="term" value="F:protein tyrosine phosphatase activity"/>
    <property type="evidence" value="ECO:0007669"/>
    <property type="project" value="UniProtKB-EC"/>
</dbReference>
<keyword evidence="4" id="KW-0904">Protein phosphatase</keyword>
<keyword evidence="9" id="KW-1185">Reference proteome</keyword>
<dbReference type="SUPFAM" id="SSF52788">
    <property type="entry name" value="Phosphotyrosine protein phosphatases I"/>
    <property type="match status" value="1"/>
</dbReference>
<evidence type="ECO:0000256" key="5">
    <source>
        <dbReference type="ARBA" id="ARBA00051722"/>
    </source>
</evidence>
<dbReference type="PRINTS" id="PR00719">
    <property type="entry name" value="LMWPTPASE"/>
</dbReference>
<keyword evidence="3" id="KW-0378">Hydrolase</keyword>
<dbReference type="RefSeq" id="WP_091787421.1">
    <property type="nucleotide sequence ID" value="NZ_FNDI01000028.1"/>
</dbReference>
<evidence type="ECO:0000313" key="9">
    <source>
        <dbReference type="Proteomes" id="UP000198900"/>
    </source>
</evidence>
<dbReference type="EMBL" id="FNDI01000028">
    <property type="protein sequence ID" value="SDI96769.1"/>
    <property type="molecule type" value="Genomic_DNA"/>
</dbReference>
<sequence>MIKSILVVCVGNICRSPMAQYLISREVCGVTVVSAGLHAVIGSAPDPMATRVAGEAGLDIASHRAQQLNVELVRSADLILAMEAAHKHKIMRQHPGASGKVFRIGEIGRFDVPDPYGKSLEHFHDAYELIRIGIGAWVPRIKAMA</sequence>
<evidence type="ECO:0000313" key="8">
    <source>
        <dbReference type="EMBL" id="SDI96769.1"/>
    </source>
</evidence>
<dbReference type="Proteomes" id="UP000198900">
    <property type="component" value="Unassembled WGS sequence"/>
</dbReference>
<accession>A0A7Z7BE25</accession>
<dbReference type="Pfam" id="PF01451">
    <property type="entry name" value="LMWPc"/>
    <property type="match status" value="1"/>
</dbReference>
<dbReference type="InterPro" id="IPR036196">
    <property type="entry name" value="Ptyr_pPase_sf"/>
</dbReference>
<dbReference type="InterPro" id="IPR023485">
    <property type="entry name" value="Ptyr_pPase"/>
</dbReference>
<protein>
    <recommendedName>
        <fullName evidence="2">protein-tyrosine-phosphatase</fullName>
        <ecNumber evidence="2">3.1.3.48</ecNumber>
    </recommendedName>
</protein>
<dbReference type="AlphaFoldDB" id="A0A7Z7BE25"/>
<evidence type="ECO:0000256" key="1">
    <source>
        <dbReference type="ARBA" id="ARBA00011063"/>
    </source>
</evidence>
<dbReference type="PANTHER" id="PTHR11717">
    <property type="entry name" value="LOW MOLECULAR WEIGHT PROTEIN TYROSINE PHOSPHATASE"/>
    <property type="match status" value="1"/>
</dbReference>
<proteinExistence type="inferred from homology"/>
<feature type="active site" evidence="6">
    <location>
        <position position="15"/>
    </location>
</feature>
<comment type="catalytic activity">
    <reaction evidence="5">
        <text>O-phospho-L-tyrosyl-[protein] + H2O = L-tyrosyl-[protein] + phosphate</text>
        <dbReference type="Rhea" id="RHEA:10684"/>
        <dbReference type="Rhea" id="RHEA-COMP:10136"/>
        <dbReference type="Rhea" id="RHEA-COMP:20101"/>
        <dbReference type="ChEBI" id="CHEBI:15377"/>
        <dbReference type="ChEBI" id="CHEBI:43474"/>
        <dbReference type="ChEBI" id="CHEBI:46858"/>
        <dbReference type="ChEBI" id="CHEBI:61978"/>
        <dbReference type="EC" id="3.1.3.48"/>
    </reaction>
</comment>
<evidence type="ECO:0000256" key="3">
    <source>
        <dbReference type="ARBA" id="ARBA00022801"/>
    </source>
</evidence>
<evidence type="ECO:0000256" key="4">
    <source>
        <dbReference type="ARBA" id="ARBA00022912"/>
    </source>
</evidence>
<dbReference type="SMART" id="SM00226">
    <property type="entry name" value="LMWPc"/>
    <property type="match status" value="1"/>
</dbReference>